<reference evidence="2 3" key="1">
    <citation type="journal article" date="2016" name="Nat. Commun.">
        <title>Thousands of microbial genomes shed light on interconnected biogeochemical processes in an aquifer system.</title>
        <authorList>
            <person name="Anantharaman K."/>
            <person name="Brown C.T."/>
            <person name="Hug L.A."/>
            <person name="Sharon I."/>
            <person name="Castelle C.J."/>
            <person name="Probst A.J."/>
            <person name="Thomas B.C."/>
            <person name="Singh A."/>
            <person name="Wilkins M.J."/>
            <person name="Karaoz U."/>
            <person name="Brodie E.L."/>
            <person name="Williams K.H."/>
            <person name="Hubbard S.S."/>
            <person name="Banfield J.F."/>
        </authorList>
    </citation>
    <scope>NUCLEOTIDE SEQUENCE [LARGE SCALE GENOMIC DNA]</scope>
</reference>
<proteinExistence type="predicted"/>
<evidence type="ECO:0000313" key="3">
    <source>
        <dbReference type="Proteomes" id="UP000179275"/>
    </source>
</evidence>
<keyword evidence="1" id="KW-0812">Transmembrane</keyword>
<keyword evidence="1" id="KW-0472">Membrane</keyword>
<dbReference type="Proteomes" id="UP000179275">
    <property type="component" value="Unassembled WGS sequence"/>
</dbReference>
<evidence type="ECO:0008006" key="4">
    <source>
        <dbReference type="Google" id="ProtNLM"/>
    </source>
</evidence>
<organism evidence="2 3">
    <name type="scientific">Candidatus Nomurabacteria bacterium RIFCSPHIGHO2_02_FULL_42_19</name>
    <dbReference type="NCBI Taxonomy" id="1801756"/>
    <lineage>
        <taxon>Bacteria</taxon>
        <taxon>Candidatus Nomuraibacteriota</taxon>
    </lineage>
</organism>
<protein>
    <recommendedName>
        <fullName evidence="4">LTD domain-containing protein</fullName>
    </recommendedName>
</protein>
<name>A0A1F6W2I4_9BACT</name>
<dbReference type="EMBL" id="MFUG01000009">
    <property type="protein sequence ID" value="OGI76111.1"/>
    <property type="molecule type" value="Genomic_DNA"/>
</dbReference>
<comment type="caution">
    <text evidence="2">The sequence shown here is derived from an EMBL/GenBank/DDBJ whole genome shotgun (WGS) entry which is preliminary data.</text>
</comment>
<sequence length="255" mass="27638">MRKIIVILAVIFFSTPCFVLASLEISEIMYDLKTGSDDGREWVEIFNNSDSSVDFSTFKFFEGDTNHKLTLIQGDIKVGTAGYAIIVADNIKFKTDWPNFSGNIFDSSFSLSNTGEILAIKNADLVVNEFFYQSSSGGAGDGKSLQKINGAWVGAAPTPGAENKIIFTPPPAPKIVPALSQVSAKPEQSPEKIEIPAKIEVIAPILPEDNSSPNSKALLFLTIFSIFLGGSAGGVYFMRRKAIIPKIGEDFEILD</sequence>
<gene>
    <name evidence="2" type="ORF">A3C67_01555</name>
</gene>
<evidence type="ECO:0000313" key="2">
    <source>
        <dbReference type="EMBL" id="OGI76111.1"/>
    </source>
</evidence>
<keyword evidence="1" id="KW-1133">Transmembrane helix</keyword>
<evidence type="ECO:0000256" key="1">
    <source>
        <dbReference type="SAM" id="Phobius"/>
    </source>
</evidence>
<dbReference type="STRING" id="1801756.A3C67_01555"/>
<accession>A0A1F6W2I4</accession>
<feature type="transmembrane region" description="Helical" evidence="1">
    <location>
        <begin position="217"/>
        <end position="237"/>
    </location>
</feature>
<dbReference type="AlphaFoldDB" id="A0A1F6W2I4"/>